<evidence type="ECO:0000256" key="5">
    <source>
        <dbReference type="ARBA" id="ARBA00022777"/>
    </source>
</evidence>
<feature type="domain" description="Nucleoside diphosphate kinase-like" evidence="8">
    <location>
        <begin position="60"/>
        <end position="187"/>
    </location>
</feature>
<name>A0A0M0K8K0_9EUKA</name>
<keyword evidence="4" id="KW-0808">Transferase</keyword>
<reference evidence="10" key="1">
    <citation type="journal article" date="2015" name="PLoS Genet.">
        <title>Genome Sequence and Transcriptome Analyses of Chrysochromulina tobin: Metabolic Tools for Enhanced Algal Fitness in the Prominent Order Prymnesiales (Haptophyceae).</title>
        <authorList>
            <person name="Hovde B.T."/>
            <person name="Deodato C.R."/>
            <person name="Hunsperger H.M."/>
            <person name="Ryken S.A."/>
            <person name="Yost W."/>
            <person name="Jha R.K."/>
            <person name="Patterson J."/>
            <person name="Monnat R.J. Jr."/>
            <person name="Barlow S.B."/>
            <person name="Starkenburg S.R."/>
            <person name="Cattolico R.A."/>
        </authorList>
    </citation>
    <scope>NUCLEOTIDE SEQUENCE</scope>
    <source>
        <strain evidence="10">CCMP291</strain>
    </source>
</reference>
<evidence type="ECO:0000256" key="6">
    <source>
        <dbReference type="PROSITE-ProRule" id="PRU00706"/>
    </source>
</evidence>
<evidence type="ECO:0000313" key="9">
    <source>
        <dbReference type="EMBL" id="KOO35181.1"/>
    </source>
</evidence>
<dbReference type="Gene3D" id="3.30.70.141">
    <property type="entry name" value="Nucleoside diphosphate kinase-like domain"/>
    <property type="match status" value="1"/>
</dbReference>
<dbReference type="GO" id="GO:0006241">
    <property type="term" value="P:CTP biosynthetic process"/>
    <property type="evidence" value="ECO:0007669"/>
    <property type="project" value="InterPro"/>
</dbReference>
<dbReference type="EMBL" id="JWZX01000957">
    <property type="protein sequence ID" value="KOO35181.1"/>
    <property type="molecule type" value="Genomic_DNA"/>
</dbReference>
<dbReference type="PANTHER" id="PTHR11349">
    <property type="entry name" value="NUCLEOSIDE DIPHOSPHATE KINASE"/>
    <property type="match status" value="1"/>
</dbReference>
<dbReference type="Pfam" id="PF00334">
    <property type="entry name" value="NDK"/>
    <property type="match status" value="1"/>
</dbReference>
<dbReference type="InterPro" id="IPR034907">
    <property type="entry name" value="NDK-like_dom"/>
</dbReference>
<evidence type="ECO:0000256" key="3">
    <source>
        <dbReference type="ARBA" id="ARBA00012966"/>
    </source>
</evidence>
<organism evidence="9 10">
    <name type="scientific">Chrysochromulina tobinii</name>
    <dbReference type="NCBI Taxonomy" id="1460289"/>
    <lineage>
        <taxon>Eukaryota</taxon>
        <taxon>Haptista</taxon>
        <taxon>Haptophyta</taxon>
        <taxon>Prymnesiophyceae</taxon>
        <taxon>Prymnesiales</taxon>
        <taxon>Chrysochromulinaceae</taxon>
        <taxon>Chrysochromulina</taxon>
    </lineage>
</organism>
<comment type="caution">
    <text evidence="9">The sequence shown here is derived from an EMBL/GenBank/DDBJ whole genome shotgun (WGS) entry which is preliminary data.</text>
</comment>
<evidence type="ECO:0000259" key="8">
    <source>
        <dbReference type="SMART" id="SM00562"/>
    </source>
</evidence>
<dbReference type="InterPro" id="IPR036850">
    <property type="entry name" value="NDK-like_dom_sf"/>
</dbReference>
<dbReference type="EC" id="2.7.4.6" evidence="3"/>
<dbReference type="PRINTS" id="PR01243">
    <property type="entry name" value="NUCDPKINASE"/>
</dbReference>
<keyword evidence="10" id="KW-1185">Reference proteome</keyword>
<keyword evidence="5 9" id="KW-0418">Kinase</keyword>
<evidence type="ECO:0000313" key="10">
    <source>
        <dbReference type="Proteomes" id="UP000037460"/>
    </source>
</evidence>
<dbReference type="CDD" id="cd04413">
    <property type="entry name" value="NDPk_I"/>
    <property type="match status" value="1"/>
</dbReference>
<proteinExistence type="inferred from homology"/>
<dbReference type="SMART" id="SM00562">
    <property type="entry name" value="NDK"/>
    <property type="match status" value="1"/>
</dbReference>
<dbReference type="AlphaFoldDB" id="A0A0M0K8K0"/>
<evidence type="ECO:0000256" key="2">
    <source>
        <dbReference type="ARBA" id="ARBA00008142"/>
    </source>
</evidence>
<dbReference type="PROSITE" id="PS51374">
    <property type="entry name" value="NDPK_LIKE"/>
    <property type="match status" value="1"/>
</dbReference>
<comment type="similarity">
    <text evidence="2 6 7">Belongs to the NDK family.</text>
</comment>
<dbReference type="GO" id="GO:0006228">
    <property type="term" value="P:UTP biosynthetic process"/>
    <property type="evidence" value="ECO:0007669"/>
    <property type="project" value="InterPro"/>
</dbReference>
<dbReference type="Proteomes" id="UP000037460">
    <property type="component" value="Unassembled WGS sequence"/>
</dbReference>
<dbReference type="GO" id="GO:0006183">
    <property type="term" value="P:GTP biosynthetic process"/>
    <property type="evidence" value="ECO:0007669"/>
    <property type="project" value="InterPro"/>
</dbReference>
<protein>
    <recommendedName>
        <fullName evidence="3">nucleoside-diphosphate kinase</fullName>
        <ecNumber evidence="3">2.7.4.6</ecNumber>
    </recommendedName>
</protein>
<comment type="caution">
    <text evidence="6">Lacks conserved residue(s) required for the propagation of feature annotation.</text>
</comment>
<dbReference type="GO" id="GO:0004550">
    <property type="term" value="F:nucleoside diphosphate kinase activity"/>
    <property type="evidence" value="ECO:0007669"/>
    <property type="project" value="UniProtKB-EC"/>
</dbReference>
<gene>
    <name evidence="9" type="ORF">Ctob_010691</name>
</gene>
<comment type="cofactor">
    <cofactor evidence="1">
        <name>Mg(2+)</name>
        <dbReference type="ChEBI" id="CHEBI:18420"/>
    </cofactor>
</comment>
<evidence type="ECO:0000256" key="7">
    <source>
        <dbReference type="RuleBase" id="RU004011"/>
    </source>
</evidence>
<dbReference type="OrthoDB" id="2162449at2759"/>
<dbReference type="SUPFAM" id="SSF54919">
    <property type="entry name" value="Nucleoside diphosphate kinase, NDK"/>
    <property type="match status" value="1"/>
</dbReference>
<sequence length="198" mass="21065">MFSSVFRRALAAPVARAVARSPLAFAAVGTVSSLAAYAAAPMQCEPAPATALAGEPGTKRERTLILVKPDGVERGVVGAVISKFESKGYKLVGLKMLTPTLEQAQNNYAGLAKLPFYPGLCAYFSSGPIVAMAWEGKDVIKTGRAMVDEVRAVYAADRGRNCIDGSDSTEGAAEELARWFGYEDMNNYTRAVDAKIYA</sequence>
<evidence type="ECO:0000256" key="4">
    <source>
        <dbReference type="ARBA" id="ARBA00022679"/>
    </source>
</evidence>
<accession>A0A0M0K8K0</accession>
<evidence type="ECO:0000256" key="1">
    <source>
        <dbReference type="ARBA" id="ARBA00001946"/>
    </source>
</evidence>
<dbReference type="InterPro" id="IPR001564">
    <property type="entry name" value="Nucleoside_diP_kinase"/>
</dbReference>
<dbReference type="FunFam" id="3.30.70.141:FF:000039">
    <property type="entry name" value="Nucleoside diphosphate kinase B"/>
    <property type="match status" value="1"/>
</dbReference>